<name>A0AA39IY78_9AGAR</name>
<proteinExistence type="predicted"/>
<organism evidence="1 2">
    <name type="scientific">Armillaria borealis</name>
    <dbReference type="NCBI Taxonomy" id="47425"/>
    <lineage>
        <taxon>Eukaryota</taxon>
        <taxon>Fungi</taxon>
        <taxon>Dikarya</taxon>
        <taxon>Basidiomycota</taxon>
        <taxon>Agaricomycotina</taxon>
        <taxon>Agaricomycetes</taxon>
        <taxon>Agaricomycetidae</taxon>
        <taxon>Agaricales</taxon>
        <taxon>Marasmiineae</taxon>
        <taxon>Physalacriaceae</taxon>
        <taxon>Armillaria</taxon>
    </lineage>
</organism>
<evidence type="ECO:0000313" key="1">
    <source>
        <dbReference type="EMBL" id="KAK0432014.1"/>
    </source>
</evidence>
<evidence type="ECO:0000313" key="2">
    <source>
        <dbReference type="Proteomes" id="UP001175226"/>
    </source>
</evidence>
<gene>
    <name evidence="1" type="ORF">EV421DRAFT_1742624</name>
</gene>
<accession>A0AA39IY78</accession>
<reference evidence="1" key="1">
    <citation type="submission" date="2023-06" db="EMBL/GenBank/DDBJ databases">
        <authorList>
            <consortium name="Lawrence Berkeley National Laboratory"/>
            <person name="Ahrendt S."/>
            <person name="Sahu N."/>
            <person name="Indic B."/>
            <person name="Wong-Bajracharya J."/>
            <person name="Merenyi Z."/>
            <person name="Ke H.-M."/>
            <person name="Monk M."/>
            <person name="Kocsube S."/>
            <person name="Drula E."/>
            <person name="Lipzen A."/>
            <person name="Balint B."/>
            <person name="Henrissat B."/>
            <person name="Andreopoulos B."/>
            <person name="Martin F.M."/>
            <person name="Harder C.B."/>
            <person name="Rigling D."/>
            <person name="Ford K.L."/>
            <person name="Foster G.D."/>
            <person name="Pangilinan J."/>
            <person name="Papanicolaou A."/>
            <person name="Barry K."/>
            <person name="LaButti K."/>
            <person name="Viragh M."/>
            <person name="Koriabine M."/>
            <person name="Yan M."/>
            <person name="Riley R."/>
            <person name="Champramary S."/>
            <person name="Plett K.L."/>
            <person name="Tsai I.J."/>
            <person name="Slot J."/>
            <person name="Sipos G."/>
            <person name="Plett J."/>
            <person name="Nagy L.G."/>
            <person name="Grigoriev I.V."/>
        </authorList>
    </citation>
    <scope>NUCLEOTIDE SEQUENCE</scope>
    <source>
        <strain evidence="1">FPL87.14</strain>
    </source>
</reference>
<keyword evidence="2" id="KW-1185">Reference proteome</keyword>
<sequence length="135" mass="14115">MMWDLVPPKLSPSSVLHQSCLGGACANQTSTAVPVQALPLLGCEKAGPSGASLKEPSSRGDGSGMGSATVDLLCILHWNSRYYSAKFTMATTAKLCWGATNTVDGGGNVALSLPDTKSRASEFLGRVKTNEIHLY</sequence>
<dbReference type="Proteomes" id="UP001175226">
    <property type="component" value="Unassembled WGS sequence"/>
</dbReference>
<dbReference type="AlphaFoldDB" id="A0AA39IY78"/>
<protein>
    <submittedName>
        <fullName evidence="1">Uncharacterized protein</fullName>
    </submittedName>
</protein>
<comment type="caution">
    <text evidence="1">The sequence shown here is derived from an EMBL/GenBank/DDBJ whole genome shotgun (WGS) entry which is preliminary data.</text>
</comment>
<dbReference type="EMBL" id="JAUEPT010000102">
    <property type="protein sequence ID" value="KAK0432014.1"/>
    <property type="molecule type" value="Genomic_DNA"/>
</dbReference>